<protein>
    <submittedName>
        <fullName evidence="1">Uncharacterized protein</fullName>
    </submittedName>
</protein>
<comment type="caution">
    <text evidence="1">The sequence shown here is derived from an EMBL/GenBank/DDBJ whole genome shotgun (WGS) entry which is preliminary data.</text>
</comment>
<dbReference type="EMBL" id="LBTW01000063">
    <property type="protein sequence ID" value="KKQ46953.1"/>
    <property type="molecule type" value="Genomic_DNA"/>
</dbReference>
<dbReference type="AlphaFoldDB" id="A0A0G0HUW5"/>
<proteinExistence type="predicted"/>
<accession>A0A0G0HUW5</accession>
<evidence type="ECO:0000313" key="1">
    <source>
        <dbReference type="EMBL" id="KKQ46953.1"/>
    </source>
</evidence>
<sequence length="151" mass="17694">MKTIINTIKHIILLPYTILNAIESKFVKRKNDEQESPVLNETITPKYFVSMIIWAIVGFLIFRDEITHNRIVHACPSKLGARCYNLKADYESICDKGNDCIYYYTKIYIPNEKPIEFGYCNDTKTNIQTCYTKDSFEAWNLEYRGKKVLSE</sequence>
<dbReference type="Proteomes" id="UP000034366">
    <property type="component" value="Unassembled WGS sequence"/>
</dbReference>
<evidence type="ECO:0000313" key="2">
    <source>
        <dbReference type="Proteomes" id="UP000034366"/>
    </source>
</evidence>
<gene>
    <name evidence="1" type="ORF">US67_C0063G0006</name>
</gene>
<organism evidence="1 2">
    <name type="scientific">Candidatus Woesebacteria bacterium GW2011_GWD1_38_10</name>
    <dbReference type="NCBI Taxonomy" id="1618592"/>
    <lineage>
        <taxon>Bacteria</taxon>
        <taxon>Candidatus Woeseibacteriota</taxon>
    </lineage>
</organism>
<name>A0A0G0HUW5_9BACT</name>
<reference evidence="1 2" key="1">
    <citation type="journal article" date="2015" name="Nature">
        <title>rRNA introns, odd ribosomes, and small enigmatic genomes across a large radiation of phyla.</title>
        <authorList>
            <person name="Brown C.T."/>
            <person name="Hug L.A."/>
            <person name="Thomas B.C."/>
            <person name="Sharon I."/>
            <person name="Castelle C.J."/>
            <person name="Singh A."/>
            <person name="Wilkins M.J."/>
            <person name="Williams K.H."/>
            <person name="Banfield J.F."/>
        </authorList>
    </citation>
    <scope>NUCLEOTIDE SEQUENCE [LARGE SCALE GENOMIC DNA]</scope>
</reference>